<protein>
    <recommendedName>
        <fullName evidence="4">Pseudouridine synthase</fullName>
        <ecNumber evidence="4">5.4.99.-</ecNumber>
    </recommendedName>
</protein>
<keyword evidence="2" id="KW-0694">RNA-binding</keyword>
<dbReference type="SUPFAM" id="SSF55174">
    <property type="entry name" value="Alpha-L RNA-binding motif"/>
    <property type="match status" value="1"/>
</dbReference>
<dbReference type="PROSITE" id="PS01149">
    <property type="entry name" value="PSI_RSU"/>
    <property type="match status" value="1"/>
</dbReference>
<dbReference type="InterPro" id="IPR020103">
    <property type="entry name" value="PsdUridine_synth_cat_dom_sf"/>
</dbReference>
<evidence type="ECO:0000313" key="6">
    <source>
        <dbReference type="EMBL" id="WED66217.1"/>
    </source>
</evidence>
<keyword evidence="3 4" id="KW-0413">Isomerase</keyword>
<dbReference type="Pfam" id="PF00849">
    <property type="entry name" value="PseudoU_synth_2"/>
    <property type="match status" value="1"/>
</dbReference>
<dbReference type="Gene3D" id="3.30.70.580">
    <property type="entry name" value="Pseudouridine synthase I, catalytic domain, N-terminal subdomain"/>
    <property type="match status" value="1"/>
</dbReference>
<dbReference type="GO" id="GO:0003723">
    <property type="term" value="F:RNA binding"/>
    <property type="evidence" value="ECO:0007669"/>
    <property type="project" value="UniProtKB-KW"/>
</dbReference>
<reference evidence="6" key="1">
    <citation type="submission" date="2023-03" db="EMBL/GenBank/DDBJ databases">
        <title>Lomoglobus Profundus gen. nov., sp. nov., a novel member of the phylum Verrucomicrobia, isolated from deep-marine sediment of South China Sea.</title>
        <authorList>
            <person name="Ahmad T."/>
            <person name="Ishaq S.E."/>
            <person name="Wang F."/>
        </authorList>
    </citation>
    <scope>NUCLEOTIDE SEQUENCE</scope>
    <source>
        <strain evidence="6">LMO-M01</strain>
    </source>
</reference>
<dbReference type="EMBL" id="CP119075">
    <property type="protein sequence ID" value="WED66217.1"/>
    <property type="molecule type" value="Genomic_DNA"/>
</dbReference>
<organism evidence="6 7">
    <name type="scientific">Synoicihabitans lomoniglobus</name>
    <dbReference type="NCBI Taxonomy" id="2909285"/>
    <lineage>
        <taxon>Bacteria</taxon>
        <taxon>Pseudomonadati</taxon>
        <taxon>Verrucomicrobiota</taxon>
        <taxon>Opitutia</taxon>
        <taxon>Opitutales</taxon>
        <taxon>Opitutaceae</taxon>
        <taxon>Synoicihabitans</taxon>
    </lineage>
</organism>
<dbReference type="EC" id="5.4.99.-" evidence="4"/>
<dbReference type="KEGG" id="slom:PXH66_05070"/>
<dbReference type="GO" id="GO:0000455">
    <property type="term" value="P:enzyme-directed rRNA pseudouridine synthesis"/>
    <property type="evidence" value="ECO:0007669"/>
    <property type="project" value="UniProtKB-ARBA"/>
</dbReference>
<dbReference type="Gene3D" id="3.30.70.1560">
    <property type="entry name" value="Alpha-L RNA-binding motif"/>
    <property type="match status" value="1"/>
</dbReference>
<sequence length="226" mass="25654">MKLERLLAKFQLMGRTRARQVILDRRVAVEGNPITRFDQEVDRFSCVTLDDTIVQASARRLCLMLNKPVGVLSATTDATHRTVIDLIDDPDKATLHLVGRLDRNTSGLVLLTNDGRWSKALMHPTLKVPKVYHVTTRDPIAPEAPDRFARGFYFETEDLTTQPAALEILTSHTARLTLHEGRYHQIKRMFYRLGNRVTALHRESIGDIHLPADLAPGHWRALPPQI</sequence>
<dbReference type="InterPro" id="IPR020094">
    <property type="entry name" value="TruA/RsuA/RluB/E/F_N"/>
</dbReference>
<dbReference type="FunFam" id="3.30.70.1560:FF:000001">
    <property type="entry name" value="Pseudouridine synthase"/>
    <property type="match status" value="1"/>
</dbReference>
<dbReference type="RefSeq" id="WP_330928475.1">
    <property type="nucleotide sequence ID" value="NZ_CP119075.1"/>
</dbReference>
<comment type="similarity">
    <text evidence="1 4">Belongs to the pseudouridine synthase RsuA family.</text>
</comment>
<dbReference type="Proteomes" id="UP001218638">
    <property type="component" value="Chromosome"/>
</dbReference>
<name>A0AAF0CQJ4_9BACT</name>
<gene>
    <name evidence="6" type="ORF">PXH66_05070</name>
</gene>
<dbReference type="InterPro" id="IPR000748">
    <property type="entry name" value="PsdUridine_synth_RsuA/RluB/E/F"/>
</dbReference>
<evidence type="ECO:0000256" key="4">
    <source>
        <dbReference type="RuleBase" id="RU003887"/>
    </source>
</evidence>
<dbReference type="AlphaFoldDB" id="A0AAF0CQJ4"/>
<evidence type="ECO:0000313" key="7">
    <source>
        <dbReference type="Proteomes" id="UP001218638"/>
    </source>
</evidence>
<evidence type="ECO:0000256" key="2">
    <source>
        <dbReference type="ARBA" id="ARBA00022884"/>
    </source>
</evidence>
<dbReference type="PANTHER" id="PTHR47683">
    <property type="entry name" value="PSEUDOURIDINE SYNTHASE FAMILY PROTEIN-RELATED"/>
    <property type="match status" value="1"/>
</dbReference>
<evidence type="ECO:0000256" key="3">
    <source>
        <dbReference type="ARBA" id="ARBA00023235"/>
    </source>
</evidence>
<dbReference type="InterPro" id="IPR042092">
    <property type="entry name" value="PsdUridine_s_RsuA/RluB/E/F_cat"/>
</dbReference>
<dbReference type="GO" id="GO:0005829">
    <property type="term" value="C:cytosol"/>
    <property type="evidence" value="ECO:0007669"/>
    <property type="project" value="UniProtKB-ARBA"/>
</dbReference>
<dbReference type="InterPro" id="IPR006145">
    <property type="entry name" value="PsdUridine_synth_RsuA/RluA"/>
</dbReference>
<keyword evidence="7" id="KW-1185">Reference proteome</keyword>
<feature type="domain" description="Pseudouridine synthase RsuA/RluA-like" evidence="5">
    <location>
        <begin position="63"/>
        <end position="190"/>
    </location>
</feature>
<dbReference type="SUPFAM" id="SSF55120">
    <property type="entry name" value="Pseudouridine synthase"/>
    <property type="match status" value="1"/>
</dbReference>
<dbReference type="GO" id="GO:0120159">
    <property type="term" value="F:rRNA pseudouridine synthase activity"/>
    <property type="evidence" value="ECO:0007669"/>
    <property type="project" value="UniProtKB-ARBA"/>
</dbReference>
<dbReference type="InterPro" id="IPR036986">
    <property type="entry name" value="S4_RNA-bd_sf"/>
</dbReference>
<evidence type="ECO:0000256" key="1">
    <source>
        <dbReference type="ARBA" id="ARBA00008348"/>
    </source>
</evidence>
<dbReference type="CDD" id="cd02553">
    <property type="entry name" value="PseudoU_synth_RsuA"/>
    <property type="match status" value="1"/>
</dbReference>
<dbReference type="InterPro" id="IPR050343">
    <property type="entry name" value="RsuA_PseudoU_synthase"/>
</dbReference>
<proteinExistence type="inferred from homology"/>
<evidence type="ECO:0000259" key="5">
    <source>
        <dbReference type="Pfam" id="PF00849"/>
    </source>
</evidence>
<accession>A0AAF0CQJ4</accession>
<dbReference type="InterPro" id="IPR018496">
    <property type="entry name" value="PsdUridine_synth_RsuA/RluB_CS"/>
</dbReference>
<dbReference type="NCBIfam" id="TIGR00093">
    <property type="entry name" value="pseudouridine synthase"/>
    <property type="match status" value="1"/>
</dbReference>
<dbReference type="Gene3D" id="3.10.290.10">
    <property type="entry name" value="RNA-binding S4 domain"/>
    <property type="match status" value="1"/>
</dbReference>
<dbReference type="PANTHER" id="PTHR47683:SF4">
    <property type="entry name" value="PSEUDOURIDINE SYNTHASE"/>
    <property type="match status" value="1"/>
</dbReference>